<dbReference type="InParanoid" id="K1XJY7"/>
<reference evidence="2 3" key="1">
    <citation type="journal article" date="2012" name="BMC Genomics">
        <title>Sequencing the genome of Marssonina brunnea reveals fungus-poplar co-evolution.</title>
        <authorList>
            <person name="Zhu S."/>
            <person name="Cao Y.-Z."/>
            <person name="Jiang C."/>
            <person name="Tan B.-Y."/>
            <person name="Wang Z."/>
            <person name="Feng S."/>
            <person name="Zhang L."/>
            <person name="Su X.-H."/>
            <person name="Brejova B."/>
            <person name="Vinar T."/>
            <person name="Xu M."/>
            <person name="Wang M.-X."/>
            <person name="Zhang S.-G."/>
            <person name="Huang M.-R."/>
            <person name="Wu R."/>
            <person name="Zhou Y."/>
        </authorList>
    </citation>
    <scope>NUCLEOTIDE SEQUENCE [LARGE SCALE GENOMIC DNA]</scope>
    <source>
        <strain evidence="2 3">MB_m1</strain>
    </source>
</reference>
<sequence length="148" mass="15520">MAGADADVESLYSYDTKETEEYGKCTESTLLIQYRGPPPRPQSRWRGQLWAWKEQLLRPGSVDVACSKSKQDDVWATMALDGQRAGQMVGQMAAQVQQGIVRLAEGDAGGEGEGGGEGELGGGEVRVAGREGEVGGGEEGDGGDEGGV</sequence>
<dbReference type="HOGENOM" id="CLU_1759201_0_0_1"/>
<organism evidence="2 3">
    <name type="scientific">Marssonina brunnea f. sp. multigermtubi (strain MB_m1)</name>
    <name type="common">Marssonina leaf spot fungus</name>
    <dbReference type="NCBI Taxonomy" id="1072389"/>
    <lineage>
        <taxon>Eukaryota</taxon>
        <taxon>Fungi</taxon>
        <taxon>Dikarya</taxon>
        <taxon>Ascomycota</taxon>
        <taxon>Pezizomycotina</taxon>
        <taxon>Leotiomycetes</taxon>
        <taxon>Helotiales</taxon>
        <taxon>Drepanopezizaceae</taxon>
        <taxon>Drepanopeziza</taxon>
    </lineage>
</organism>
<evidence type="ECO:0000313" key="3">
    <source>
        <dbReference type="Proteomes" id="UP000006753"/>
    </source>
</evidence>
<evidence type="ECO:0000256" key="1">
    <source>
        <dbReference type="SAM" id="MobiDB-lite"/>
    </source>
</evidence>
<keyword evidence="3" id="KW-1185">Reference proteome</keyword>
<dbReference type="OrthoDB" id="10382604at2759"/>
<dbReference type="KEGG" id="mbe:MBM_08958"/>
<dbReference type="AlphaFoldDB" id="K1XJY7"/>
<name>K1XJY7_MARBU</name>
<dbReference type="Proteomes" id="UP000006753">
    <property type="component" value="Unassembled WGS sequence"/>
</dbReference>
<accession>K1XJY7</accession>
<evidence type="ECO:0000313" key="2">
    <source>
        <dbReference type="EMBL" id="EKD12729.1"/>
    </source>
</evidence>
<gene>
    <name evidence="2" type="ORF">MBM_08958</name>
</gene>
<feature type="region of interest" description="Disordered" evidence="1">
    <location>
        <begin position="1"/>
        <end position="20"/>
    </location>
</feature>
<protein>
    <submittedName>
        <fullName evidence="2">Uncharacterized protein</fullName>
    </submittedName>
</protein>
<feature type="region of interest" description="Disordered" evidence="1">
    <location>
        <begin position="105"/>
        <end position="148"/>
    </location>
</feature>
<dbReference type="EMBL" id="JH921454">
    <property type="protein sequence ID" value="EKD12729.1"/>
    <property type="molecule type" value="Genomic_DNA"/>
</dbReference>
<proteinExistence type="predicted"/>
<feature type="compositionally biased region" description="Acidic residues" evidence="1">
    <location>
        <begin position="136"/>
        <end position="148"/>
    </location>
</feature>